<feature type="region of interest" description="Disordered" evidence="1">
    <location>
        <begin position="207"/>
        <end position="226"/>
    </location>
</feature>
<dbReference type="AlphaFoldDB" id="A0A7R7ZJY8"/>
<keyword evidence="3" id="KW-1185">Reference proteome</keyword>
<proteinExistence type="predicted"/>
<dbReference type="RefSeq" id="XP_043132074.1">
    <property type="nucleotide sequence ID" value="XM_043285008.1"/>
</dbReference>
<organism evidence="2 3">
    <name type="scientific">Aspergillus chevalieri</name>
    <name type="common">Eurotium chevalieri</name>
    <dbReference type="NCBI Taxonomy" id="182096"/>
    <lineage>
        <taxon>Eukaryota</taxon>
        <taxon>Fungi</taxon>
        <taxon>Dikarya</taxon>
        <taxon>Ascomycota</taxon>
        <taxon>Pezizomycotina</taxon>
        <taxon>Eurotiomycetes</taxon>
        <taxon>Eurotiomycetidae</taxon>
        <taxon>Eurotiales</taxon>
        <taxon>Aspergillaceae</taxon>
        <taxon>Aspergillus</taxon>
        <taxon>Aspergillus subgen. Aspergillus</taxon>
    </lineage>
</organism>
<gene>
    <name evidence="2" type="ORF">ACHE_10954S</name>
</gene>
<reference evidence="2" key="2">
    <citation type="submission" date="2021-02" db="EMBL/GenBank/DDBJ databases">
        <title>Aspergillus chevalieri M1 genome sequence.</title>
        <authorList>
            <person name="Kadooka C."/>
            <person name="Mori K."/>
            <person name="Futagami T."/>
        </authorList>
    </citation>
    <scope>NUCLEOTIDE SEQUENCE</scope>
    <source>
        <strain evidence="2">M1</strain>
    </source>
</reference>
<evidence type="ECO:0000313" key="3">
    <source>
        <dbReference type="Proteomes" id="UP000637239"/>
    </source>
</evidence>
<protein>
    <submittedName>
        <fullName evidence="2">Uncharacterized protein</fullName>
    </submittedName>
</protein>
<accession>A0A7R7ZJY8</accession>
<dbReference type="Proteomes" id="UP000637239">
    <property type="component" value="Chromosome 1"/>
</dbReference>
<dbReference type="EMBL" id="AP024416">
    <property type="protein sequence ID" value="BCR83552.1"/>
    <property type="molecule type" value="Genomic_DNA"/>
</dbReference>
<name>A0A7R7ZJY8_ASPCH</name>
<dbReference type="GeneID" id="66977911"/>
<evidence type="ECO:0000313" key="2">
    <source>
        <dbReference type="EMBL" id="BCR83552.1"/>
    </source>
</evidence>
<sequence length="226" mass="26227">MANRLGNNRAEDAESFLEKTEKKLDSVREFFHVDQTAIIRRIHLCEGQDPRIVFLSAKEKGRSTISNQFKRLLAVRFLALQYEKWLMHTTGEPLEAALCNNRLHNHGQWKAFIRKQRLPGKSQCRGWVESGQKLLKIERETCIPGISLAFIPVLPRIPHLYNAELENSINSLKHGYPEIRELAQDLEKFSDYFDTYSKYICRQQEESHPKREIAQEESPIPAAILA</sequence>
<dbReference type="KEGG" id="ache:ACHE_10954S"/>
<reference evidence="2" key="1">
    <citation type="submission" date="2021-01" db="EMBL/GenBank/DDBJ databases">
        <authorList>
            <consortium name="Aspergillus chevalieri M1 genome sequencing consortium"/>
            <person name="Kazuki M."/>
            <person name="Futagami T."/>
        </authorList>
    </citation>
    <scope>NUCLEOTIDE SEQUENCE</scope>
    <source>
        <strain evidence="2">M1</strain>
    </source>
</reference>
<evidence type="ECO:0000256" key="1">
    <source>
        <dbReference type="SAM" id="MobiDB-lite"/>
    </source>
</evidence>